<dbReference type="Gene3D" id="3.60.20.20">
    <property type="entry name" value="Inosine monophosphate cyclohydrolase-like"/>
    <property type="match status" value="1"/>
</dbReference>
<evidence type="ECO:0000313" key="2">
    <source>
        <dbReference type="EMBL" id="OHA21808.1"/>
    </source>
</evidence>
<evidence type="ECO:0000313" key="3">
    <source>
        <dbReference type="Proteomes" id="UP000178121"/>
    </source>
</evidence>
<dbReference type="Pfam" id="PF07826">
    <property type="entry name" value="IMP_cyclohyd"/>
    <property type="match status" value="1"/>
</dbReference>
<accession>A0A1G2MD56</accession>
<feature type="domain" description="Inosine monophosphate cyclohydrolase-like" evidence="1">
    <location>
        <begin position="20"/>
        <end position="229"/>
    </location>
</feature>
<name>A0A1G2MD56_9BACT</name>
<comment type="caution">
    <text evidence="2">The sequence shown here is derived from an EMBL/GenBank/DDBJ whole genome shotgun (WGS) entry which is preliminary data.</text>
</comment>
<gene>
    <name evidence="2" type="ORF">A2849_02655</name>
</gene>
<organism evidence="2 3">
    <name type="scientific">Candidatus Taylorbacteria bacterium RIFCSPHIGHO2_01_FULL_51_15</name>
    <dbReference type="NCBI Taxonomy" id="1802304"/>
    <lineage>
        <taxon>Bacteria</taxon>
        <taxon>Candidatus Tayloriibacteriota</taxon>
    </lineage>
</organism>
<proteinExistence type="predicted"/>
<protein>
    <recommendedName>
        <fullName evidence="1">Inosine monophosphate cyclohydrolase-like domain-containing protein</fullName>
    </recommendedName>
</protein>
<dbReference type="SUPFAM" id="SSF75569">
    <property type="entry name" value="Archaeal IMP cyclohydrolase PurO"/>
    <property type="match status" value="1"/>
</dbReference>
<dbReference type="InterPro" id="IPR020600">
    <property type="entry name" value="IMP_cyclohydrolase-like"/>
</dbReference>
<dbReference type="GO" id="GO:0006188">
    <property type="term" value="P:IMP biosynthetic process"/>
    <property type="evidence" value="ECO:0007669"/>
    <property type="project" value="InterPro"/>
</dbReference>
<evidence type="ECO:0000259" key="1">
    <source>
        <dbReference type="Pfam" id="PF07826"/>
    </source>
</evidence>
<dbReference type="AlphaFoldDB" id="A0A1G2MD56"/>
<dbReference type="InterPro" id="IPR036795">
    <property type="entry name" value="IMP_cyclohydrolase-like_sf"/>
</dbReference>
<dbReference type="Proteomes" id="UP000178121">
    <property type="component" value="Unassembled WGS sequence"/>
</dbReference>
<dbReference type="EMBL" id="MHRI01000003">
    <property type="protein sequence ID" value="OHA21808.1"/>
    <property type="molecule type" value="Genomic_DNA"/>
</dbReference>
<dbReference type="GO" id="GO:0003937">
    <property type="term" value="F:IMP cyclohydrolase activity"/>
    <property type="evidence" value="ECO:0007669"/>
    <property type="project" value="InterPro"/>
</dbReference>
<reference evidence="2 3" key="1">
    <citation type="journal article" date="2016" name="Nat. Commun.">
        <title>Thousands of microbial genomes shed light on interconnected biogeochemical processes in an aquifer system.</title>
        <authorList>
            <person name="Anantharaman K."/>
            <person name="Brown C.T."/>
            <person name="Hug L.A."/>
            <person name="Sharon I."/>
            <person name="Castelle C.J."/>
            <person name="Probst A.J."/>
            <person name="Thomas B.C."/>
            <person name="Singh A."/>
            <person name="Wilkins M.J."/>
            <person name="Karaoz U."/>
            <person name="Brodie E.L."/>
            <person name="Williams K.H."/>
            <person name="Hubbard S.S."/>
            <person name="Banfield J.F."/>
        </authorList>
    </citation>
    <scope>NUCLEOTIDE SEQUENCE [LARGE SCALE GENOMIC DNA]</scope>
</reference>
<sequence length="249" mass="27749">MMPLAELAEQNLSVLRNTSYPGRGFVLGVTPDGKNLVQIYWLMGRSAPSRNRVLISPGSGKLSTEPADASKESGNPYLTIYDAMLEKEENFVVSNGRQTCTVSTQLWRGDSFSDILKEPWKYEPDAPNFTPRITGAWLGLEKPLAIIGVLRKARGSDACERLFFEYPHIEPGFGVLVHTYMGDGKPLPAFRGEPREVRIPCDWGGSNATFYWQHLNAENRVALAVKYIERATGKSTVHIINEYKKVPAS</sequence>